<accession>A0A4Q7W1L7</accession>
<dbReference type="InterPro" id="IPR011712">
    <property type="entry name" value="Sig_transdc_His_kin_sub3_dim/P"/>
</dbReference>
<dbReference type="GO" id="GO:0016020">
    <property type="term" value="C:membrane"/>
    <property type="evidence" value="ECO:0007669"/>
    <property type="project" value="InterPro"/>
</dbReference>
<dbReference type="AlphaFoldDB" id="A0A4Q7W1L7"/>
<evidence type="ECO:0000313" key="12">
    <source>
        <dbReference type="Proteomes" id="UP000293671"/>
    </source>
</evidence>
<dbReference type="Gene3D" id="1.20.5.1930">
    <property type="match status" value="1"/>
</dbReference>
<evidence type="ECO:0000259" key="10">
    <source>
        <dbReference type="PROSITE" id="PS50109"/>
    </source>
</evidence>
<dbReference type="SMART" id="SM00387">
    <property type="entry name" value="HATPase_c"/>
    <property type="match status" value="1"/>
</dbReference>
<evidence type="ECO:0000256" key="8">
    <source>
        <dbReference type="ARBA" id="ARBA00023012"/>
    </source>
</evidence>
<keyword evidence="4" id="KW-0808">Transferase</keyword>
<evidence type="ECO:0000256" key="5">
    <source>
        <dbReference type="ARBA" id="ARBA00022741"/>
    </source>
</evidence>
<dbReference type="InterPro" id="IPR003594">
    <property type="entry name" value="HATPase_dom"/>
</dbReference>
<keyword evidence="9" id="KW-0472">Membrane</keyword>
<keyword evidence="5" id="KW-0547">Nucleotide-binding</keyword>
<dbReference type="GO" id="GO:0046983">
    <property type="term" value="F:protein dimerization activity"/>
    <property type="evidence" value="ECO:0007669"/>
    <property type="project" value="InterPro"/>
</dbReference>
<keyword evidence="9" id="KW-1133">Transmembrane helix</keyword>
<reference evidence="11 12" key="1">
    <citation type="submission" date="2019-02" db="EMBL/GenBank/DDBJ databases">
        <title>Genomic Encyclopedia of Type Strains, Phase IV (KMG-IV): sequencing the most valuable type-strain genomes for metagenomic binning, comparative biology and taxonomic classification.</title>
        <authorList>
            <person name="Goeker M."/>
        </authorList>
    </citation>
    <scope>NUCLEOTIDE SEQUENCE [LARGE SCALE GENOMIC DNA]</scope>
    <source>
        <strain evidence="11 12">DSM 19570</strain>
    </source>
</reference>
<keyword evidence="12" id="KW-1185">Reference proteome</keyword>
<evidence type="ECO:0000313" key="11">
    <source>
        <dbReference type="EMBL" id="RZU02419.1"/>
    </source>
</evidence>
<evidence type="ECO:0000256" key="1">
    <source>
        <dbReference type="ARBA" id="ARBA00000085"/>
    </source>
</evidence>
<feature type="transmembrane region" description="Helical" evidence="9">
    <location>
        <begin position="314"/>
        <end position="334"/>
    </location>
</feature>
<name>A0A4Q7W1L7_9BURK</name>
<dbReference type="Proteomes" id="UP000293671">
    <property type="component" value="Unassembled WGS sequence"/>
</dbReference>
<comment type="caution">
    <text evidence="11">The sequence shown here is derived from an EMBL/GenBank/DDBJ whole genome shotgun (WGS) entry which is preliminary data.</text>
</comment>
<feature type="domain" description="Histidine kinase" evidence="10">
    <location>
        <begin position="463"/>
        <end position="552"/>
    </location>
</feature>
<keyword evidence="6 11" id="KW-0418">Kinase</keyword>
<evidence type="ECO:0000256" key="6">
    <source>
        <dbReference type="ARBA" id="ARBA00022777"/>
    </source>
</evidence>
<sequence length="552" mass="60921">MLIIHSFGRDFAPYNIVATTLRTDLTQLMRESVALYESSLDLELGSSPENERLFLDYLVRRNHGAPPDLVIAIANPAMLFCLRYRDQLFPGRPLLVTGLDRRRLETVKLPPGDRAVTVTLDFPAVARTILKLRPETDTLALVYGRSQIEQFWGKAIERELAPFADRLRVLPAGDLNLEQMRQRVAALPPRSAVFYYMFAVSNDGALHEDERALPAIRESSNAPVYGIFSDQLGRGIVGGPLVDSRNMGVVTAKLAASMLKGELTGDKVEVPMPVPAPSFDWRELRRWDIPESRLPPGAEVRFRPPSVWEENRQLILAGAAVVLLQAVLIAALLFQRSRRRHAEKEAIGMSGRLLTAHEDERRRLARELHDDLTQRLARLAVDAGRLERTAGADAAAMRVDLAHLSEDVHAMSYRLHPSVLDDLGLVEALRAECDRVAQSGDLQVDVEAHGVPRSVPAEASLCLFRVAQEAMSNATRHGQASAVTVLLSSRDRGLQLAVADNGSGFDPAQSRERASLGLASMRERVRLLHGVLDIESTPGRGTTVIAWVPTST</sequence>
<dbReference type="InterPro" id="IPR050482">
    <property type="entry name" value="Sensor_HK_TwoCompSys"/>
</dbReference>
<evidence type="ECO:0000256" key="9">
    <source>
        <dbReference type="SAM" id="Phobius"/>
    </source>
</evidence>
<evidence type="ECO:0000256" key="3">
    <source>
        <dbReference type="ARBA" id="ARBA00022553"/>
    </source>
</evidence>
<dbReference type="Gene3D" id="3.30.565.10">
    <property type="entry name" value="Histidine kinase-like ATPase, C-terminal domain"/>
    <property type="match status" value="1"/>
</dbReference>
<organism evidence="11 12">
    <name type="scientific">Rivibacter subsaxonicus</name>
    <dbReference type="NCBI Taxonomy" id="457575"/>
    <lineage>
        <taxon>Bacteria</taxon>
        <taxon>Pseudomonadati</taxon>
        <taxon>Pseudomonadota</taxon>
        <taxon>Betaproteobacteria</taxon>
        <taxon>Burkholderiales</taxon>
        <taxon>Rivibacter</taxon>
    </lineage>
</organism>
<dbReference type="PROSITE" id="PS50109">
    <property type="entry name" value="HIS_KIN"/>
    <property type="match status" value="1"/>
</dbReference>
<dbReference type="InterPro" id="IPR036890">
    <property type="entry name" value="HATPase_C_sf"/>
</dbReference>
<dbReference type="EMBL" id="SHKP01000004">
    <property type="protein sequence ID" value="RZU02419.1"/>
    <property type="molecule type" value="Genomic_DNA"/>
</dbReference>
<dbReference type="Pfam" id="PF02518">
    <property type="entry name" value="HATPase_c"/>
    <property type="match status" value="1"/>
</dbReference>
<dbReference type="GO" id="GO:0005524">
    <property type="term" value="F:ATP binding"/>
    <property type="evidence" value="ECO:0007669"/>
    <property type="project" value="UniProtKB-KW"/>
</dbReference>
<dbReference type="PANTHER" id="PTHR24421:SF10">
    <property type="entry name" value="NITRATE_NITRITE SENSOR PROTEIN NARQ"/>
    <property type="match status" value="1"/>
</dbReference>
<evidence type="ECO:0000256" key="2">
    <source>
        <dbReference type="ARBA" id="ARBA00012438"/>
    </source>
</evidence>
<keyword evidence="7" id="KW-0067">ATP-binding</keyword>
<gene>
    <name evidence="11" type="ORF">EV670_0442</name>
</gene>
<keyword evidence="8" id="KW-0902">Two-component regulatory system</keyword>
<protein>
    <recommendedName>
        <fullName evidence="2">histidine kinase</fullName>
        <ecNumber evidence="2">2.7.13.3</ecNumber>
    </recommendedName>
</protein>
<dbReference type="GO" id="GO:0000155">
    <property type="term" value="F:phosphorelay sensor kinase activity"/>
    <property type="evidence" value="ECO:0007669"/>
    <property type="project" value="InterPro"/>
</dbReference>
<keyword evidence="3" id="KW-0597">Phosphoprotein</keyword>
<keyword evidence="9" id="KW-0812">Transmembrane</keyword>
<evidence type="ECO:0000256" key="4">
    <source>
        <dbReference type="ARBA" id="ARBA00022679"/>
    </source>
</evidence>
<evidence type="ECO:0000256" key="7">
    <source>
        <dbReference type="ARBA" id="ARBA00022840"/>
    </source>
</evidence>
<dbReference type="PANTHER" id="PTHR24421">
    <property type="entry name" value="NITRATE/NITRITE SENSOR PROTEIN NARX-RELATED"/>
    <property type="match status" value="1"/>
</dbReference>
<comment type="catalytic activity">
    <reaction evidence="1">
        <text>ATP + protein L-histidine = ADP + protein N-phospho-L-histidine.</text>
        <dbReference type="EC" id="2.7.13.3"/>
    </reaction>
</comment>
<dbReference type="InterPro" id="IPR005467">
    <property type="entry name" value="His_kinase_dom"/>
</dbReference>
<dbReference type="CDD" id="cd16917">
    <property type="entry name" value="HATPase_UhpB-NarQ-NarX-like"/>
    <property type="match status" value="1"/>
</dbReference>
<proteinExistence type="predicted"/>
<dbReference type="SUPFAM" id="SSF55874">
    <property type="entry name" value="ATPase domain of HSP90 chaperone/DNA topoisomerase II/histidine kinase"/>
    <property type="match status" value="1"/>
</dbReference>
<dbReference type="EC" id="2.7.13.3" evidence="2"/>
<dbReference type="Pfam" id="PF07730">
    <property type="entry name" value="HisKA_3"/>
    <property type="match status" value="1"/>
</dbReference>